<proteinExistence type="predicted"/>
<evidence type="ECO:0000256" key="1">
    <source>
        <dbReference type="SAM" id="MobiDB-lite"/>
    </source>
</evidence>
<protein>
    <recommendedName>
        <fullName evidence="4">Carboxylesterase family protein</fullName>
    </recommendedName>
</protein>
<dbReference type="EMBL" id="JBHTIR010000189">
    <property type="protein sequence ID" value="MFD0850922.1"/>
    <property type="molecule type" value="Genomic_DNA"/>
</dbReference>
<organism evidence="2 3">
    <name type="scientific">Actinomadura adrarensis</name>
    <dbReference type="NCBI Taxonomy" id="1819600"/>
    <lineage>
        <taxon>Bacteria</taxon>
        <taxon>Bacillati</taxon>
        <taxon>Actinomycetota</taxon>
        <taxon>Actinomycetes</taxon>
        <taxon>Streptosporangiales</taxon>
        <taxon>Thermomonosporaceae</taxon>
        <taxon>Actinomadura</taxon>
    </lineage>
</organism>
<accession>A0ABW3CBL2</accession>
<gene>
    <name evidence="2" type="ORF">ACFQ07_01670</name>
</gene>
<dbReference type="Proteomes" id="UP001597083">
    <property type="component" value="Unassembled WGS sequence"/>
</dbReference>
<sequence length="104" mass="11188">MFATWAKLASNEGDPVAVSQAAADSSMLQLGWLSGRDLVQGRDGRPWTEPDEPWNCITERVPPVTSVAPTTWMATRGAGRSCLARRSPPTAERRSSTAGSTTRT</sequence>
<evidence type="ECO:0008006" key="4">
    <source>
        <dbReference type="Google" id="ProtNLM"/>
    </source>
</evidence>
<reference evidence="3" key="1">
    <citation type="journal article" date="2019" name="Int. J. Syst. Evol. Microbiol.">
        <title>The Global Catalogue of Microorganisms (GCM) 10K type strain sequencing project: providing services to taxonomists for standard genome sequencing and annotation.</title>
        <authorList>
            <consortium name="The Broad Institute Genomics Platform"/>
            <consortium name="The Broad Institute Genome Sequencing Center for Infectious Disease"/>
            <person name="Wu L."/>
            <person name="Ma J."/>
        </authorList>
    </citation>
    <scope>NUCLEOTIDE SEQUENCE [LARGE SCALE GENOMIC DNA]</scope>
    <source>
        <strain evidence="3">JCM 31696</strain>
    </source>
</reference>
<evidence type="ECO:0000313" key="3">
    <source>
        <dbReference type="Proteomes" id="UP001597083"/>
    </source>
</evidence>
<evidence type="ECO:0000313" key="2">
    <source>
        <dbReference type="EMBL" id="MFD0850922.1"/>
    </source>
</evidence>
<name>A0ABW3CBL2_9ACTN</name>
<keyword evidence="3" id="KW-1185">Reference proteome</keyword>
<comment type="caution">
    <text evidence="2">The sequence shown here is derived from an EMBL/GenBank/DDBJ whole genome shotgun (WGS) entry which is preliminary data.</text>
</comment>
<feature type="region of interest" description="Disordered" evidence="1">
    <location>
        <begin position="75"/>
        <end position="104"/>
    </location>
</feature>